<evidence type="ECO:0000313" key="3">
    <source>
        <dbReference type="WBParaSite" id="SSLN_0001475101-mRNA-1"/>
    </source>
</evidence>
<dbReference type="Proteomes" id="UP000275846">
    <property type="component" value="Unassembled WGS sequence"/>
</dbReference>
<keyword evidence="2" id="KW-1185">Reference proteome</keyword>
<organism evidence="3">
    <name type="scientific">Schistocephalus solidus</name>
    <name type="common">Tapeworm</name>
    <dbReference type="NCBI Taxonomy" id="70667"/>
    <lineage>
        <taxon>Eukaryota</taxon>
        <taxon>Metazoa</taxon>
        <taxon>Spiralia</taxon>
        <taxon>Lophotrochozoa</taxon>
        <taxon>Platyhelminthes</taxon>
        <taxon>Cestoda</taxon>
        <taxon>Eucestoda</taxon>
        <taxon>Diphyllobothriidea</taxon>
        <taxon>Diphyllobothriidae</taxon>
        <taxon>Schistocephalus</taxon>
    </lineage>
</organism>
<protein>
    <submittedName>
        <fullName evidence="3">Chromosome 9 open reading frame 50</fullName>
    </submittedName>
</protein>
<dbReference type="WBParaSite" id="SSLN_0001475101-mRNA-1">
    <property type="protein sequence ID" value="SSLN_0001475101-mRNA-1"/>
    <property type="gene ID" value="SSLN_0001475101"/>
</dbReference>
<name>A0A183TCL5_SCHSO</name>
<reference evidence="1 2" key="2">
    <citation type="submission" date="2018-11" db="EMBL/GenBank/DDBJ databases">
        <authorList>
            <consortium name="Pathogen Informatics"/>
        </authorList>
    </citation>
    <scope>NUCLEOTIDE SEQUENCE [LARGE SCALE GENOMIC DNA]</scope>
    <source>
        <strain evidence="1 2">NST_G2</strain>
    </source>
</reference>
<proteinExistence type="predicted"/>
<evidence type="ECO:0000313" key="2">
    <source>
        <dbReference type="Proteomes" id="UP000275846"/>
    </source>
</evidence>
<accession>A0A183TCL5</accession>
<sequence length="246" mass="28300">MGDRMPPPVRRLFVLRPLNTPDRQLRSLVYSKEADVACERTVERIRQKFQFDLLRMSPLKKQTHPVSGATLSSEAVQTEWNWSVLSSKNQYVPGFYHPRSVAPGQSPSDTLPNARLVKLNRKQRTGCSPHQKQEKPVKIPLGRSRSTSLPSYQFRIRKTSFTEKKRETWSKGCSSDGKELACTKGTNKPVRLPQRRELDSRSHTVNLTSKENIPVFVGASRRRRSLLPRDQTIDTYFQRLLPYPLS</sequence>
<dbReference type="AlphaFoldDB" id="A0A183TCL5"/>
<gene>
    <name evidence="1" type="ORF">SSLN_LOCUS14213</name>
</gene>
<evidence type="ECO:0000313" key="1">
    <source>
        <dbReference type="EMBL" id="VDM00599.1"/>
    </source>
</evidence>
<dbReference type="EMBL" id="UYSU01038746">
    <property type="protein sequence ID" value="VDM00599.1"/>
    <property type="molecule type" value="Genomic_DNA"/>
</dbReference>
<dbReference type="OrthoDB" id="6253325at2759"/>
<reference evidence="3" key="1">
    <citation type="submission" date="2016-06" db="UniProtKB">
        <authorList>
            <consortium name="WormBaseParasite"/>
        </authorList>
    </citation>
    <scope>IDENTIFICATION</scope>
</reference>